<dbReference type="PROSITE" id="PS51733">
    <property type="entry name" value="BPL_LPL_CATALYTIC"/>
    <property type="match status" value="1"/>
</dbReference>
<dbReference type="InterPro" id="IPR045864">
    <property type="entry name" value="aa-tRNA-synth_II/BPL/LPL"/>
</dbReference>
<dbReference type="RefSeq" id="WP_152157221.1">
    <property type="nucleotide sequence ID" value="NZ_WEHX01000001.1"/>
</dbReference>
<dbReference type="EC" id="6.3.4.15" evidence="3"/>
<dbReference type="InterPro" id="IPR004408">
    <property type="entry name" value="Biotin_CoA_COase_ligase"/>
</dbReference>
<dbReference type="OrthoDB" id="9807064at2"/>
<evidence type="ECO:0000259" key="2">
    <source>
        <dbReference type="PROSITE" id="PS51733"/>
    </source>
</evidence>
<dbReference type="Pfam" id="PF03099">
    <property type="entry name" value="BPL_LplA_LipB"/>
    <property type="match status" value="1"/>
</dbReference>
<dbReference type="AlphaFoldDB" id="A0A6I1ERQ0"/>
<feature type="domain" description="BPL/LPL catalytic" evidence="2">
    <location>
        <begin position="15"/>
        <end position="199"/>
    </location>
</feature>
<evidence type="ECO:0000313" key="3">
    <source>
        <dbReference type="EMBL" id="KAB7663285.1"/>
    </source>
</evidence>
<protein>
    <submittedName>
        <fullName evidence="3">Biotin--[acetyl-CoA-carboxylase] ligase</fullName>
        <ecNumber evidence="3">6.3.4.15</ecNumber>
    </submittedName>
</protein>
<dbReference type="GO" id="GO:0004077">
    <property type="term" value="F:biotin--[biotin carboxyl-carrier protein] ligase activity"/>
    <property type="evidence" value="ECO:0007669"/>
    <property type="project" value="UniProtKB-EC"/>
</dbReference>
<keyword evidence="1 3" id="KW-0436">Ligase</keyword>
<dbReference type="EMBL" id="WEHX01000001">
    <property type="protein sequence ID" value="KAB7663285.1"/>
    <property type="molecule type" value="Genomic_DNA"/>
</dbReference>
<name>A0A6I1ERQ0_9BURK</name>
<gene>
    <name evidence="3" type="ORF">GBM95_00105</name>
</gene>
<proteinExistence type="predicted"/>
<dbReference type="PANTHER" id="PTHR12835">
    <property type="entry name" value="BIOTIN PROTEIN LIGASE"/>
    <property type="match status" value="1"/>
</dbReference>
<dbReference type="GO" id="GO:0005737">
    <property type="term" value="C:cytoplasm"/>
    <property type="evidence" value="ECO:0007669"/>
    <property type="project" value="TreeGrafter"/>
</dbReference>
<organism evidence="3 4">
    <name type="scientific">Sutterella seckii</name>
    <dbReference type="NCBI Taxonomy" id="1944635"/>
    <lineage>
        <taxon>Bacteria</taxon>
        <taxon>Pseudomonadati</taxon>
        <taxon>Pseudomonadota</taxon>
        <taxon>Betaproteobacteria</taxon>
        <taxon>Burkholderiales</taxon>
        <taxon>Sutterellaceae</taxon>
        <taxon>Sutterella</taxon>
    </lineage>
</organism>
<dbReference type="SUPFAM" id="SSF55681">
    <property type="entry name" value="Class II aaRS and biotin synthetases"/>
    <property type="match status" value="1"/>
</dbReference>
<dbReference type="PANTHER" id="PTHR12835:SF5">
    <property type="entry name" value="BIOTIN--PROTEIN LIGASE"/>
    <property type="match status" value="1"/>
</dbReference>
<dbReference type="Proteomes" id="UP000430564">
    <property type="component" value="Unassembled WGS sequence"/>
</dbReference>
<dbReference type="Gene3D" id="3.30.930.10">
    <property type="entry name" value="Bira Bifunctional Protein, Domain 2"/>
    <property type="match status" value="1"/>
</dbReference>
<dbReference type="NCBIfam" id="TIGR00121">
    <property type="entry name" value="birA_ligase"/>
    <property type="match status" value="1"/>
</dbReference>
<comment type="caution">
    <text evidence="3">The sequence shown here is derived from an EMBL/GenBank/DDBJ whole genome shotgun (WGS) entry which is preliminary data.</text>
</comment>
<evidence type="ECO:0000256" key="1">
    <source>
        <dbReference type="ARBA" id="ARBA00022598"/>
    </source>
</evidence>
<sequence length="273" mass="29282">MSRNSFLDALTDSLPASVEVMWRRETGSTNDDLKTAARQNAFRHPVLLTVERQNAGRGTHGRSWRMAELSLIFSLGLPLREGLLSAPPGILSIAAAMSIAQSASLASAEKVLVKWPNDIWTAGGKAGGILIETVGDAGGDRSVVIGAGLNLSIAPGGVTTAGWPIRAISTRVSMNDPTMRGEFLGLIVSDLMHTFSAIEKSNNFSEIIDKWPLYDAFYGKSVAWRTLDKPDVPLEGMDKGIDASGRLILQGRRGEQSELSGELVSLLGNSHRE</sequence>
<accession>A0A6I1ERQ0</accession>
<evidence type="ECO:0000313" key="4">
    <source>
        <dbReference type="Proteomes" id="UP000430564"/>
    </source>
</evidence>
<reference evidence="3 4" key="1">
    <citation type="submission" date="2019-10" db="EMBL/GenBank/DDBJ databases">
        <title>Genome diversity of Sutterella seckii.</title>
        <authorList>
            <person name="Chaplin A.V."/>
            <person name="Sokolova S.R."/>
            <person name="Mosin K.A."/>
            <person name="Ivanova E.L."/>
            <person name="Kochetkova T.O."/>
            <person name="Goltsov A.Y."/>
            <person name="Trofimov D.Y."/>
            <person name="Efimov B.A."/>
        </authorList>
    </citation>
    <scope>NUCLEOTIDE SEQUENCE [LARGE SCALE GENOMIC DNA]</scope>
    <source>
        <strain evidence="3 4">ASD393</strain>
    </source>
</reference>
<dbReference type="InterPro" id="IPR004143">
    <property type="entry name" value="BPL_LPL_catalytic"/>
</dbReference>